<dbReference type="InterPro" id="IPR013216">
    <property type="entry name" value="Methyltransf_11"/>
</dbReference>
<evidence type="ECO:0000313" key="5">
    <source>
        <dbReference type="EMBL" id="QWZ08371.1"/>
    </source>
</evidence>
<dbReference type="AlphaFoldDB" id="A0A975SYV1"/>
<accession>A0A975SYV1</accession>
<keyword evidence="6" id="KW-1185">Reference proteome</keyword>
<gene>
    <name evidence="5" type="ORF">KRR39_00320</name>
</gene>
<comment type="similarity">
    <text evidence="1">Belongs to the methyltransferase superfamily.</text>
</comment>
<evidence type="ECO:0000256" key="1">
    <source>
        <dbReference type="ARBA" id="ARBA00008361"/>
    </source>
</evidence>
<keyword evidence="2 5" id="KW-0489">Methyltransferase</keyword>
<evidence type="ECO:0000256" key="3">
    <source>
        <dbReference type="ARBA" id="ARBA00022679"/>
    </source>
</evidence>
<dbReference type="EMBL" id="CP077062">
    <property type="protein sequence ID" value="QWZ08371.1"/>
    <property type="molecule type" value="Genomic_DNA"/>
</dbReference>
<dbReference type="CDD" id="cd02440">
    <property type="entry name" value="AdoMet_MTases"/>
    <property type="match status" value="1"/>
</dbReference>
<dbReference type="KEGG" id="nps:KRR39_00320"/>
<dbReference type="GO" id="GO:0008757">
    <property type="term" value="F:S-adenosylmethionine-dependent methyltransferase activity"/>
    <property type="evidence" value="ECO:0007669"/>
    <property type="project" value="InterPro"/>
</dbReference>
<evidence type="ECO:0000256" key="2">
    <source>
        <dbReference type="ARBA" id="ARBA00022603"/>
    </source>
</evidence>
<dbReference type="PANTHER" id="PTHR44942">
    <property type="entry name" value="METHYLTRANSF_11 DOMAIN-CONTAINING PROTEIN"/>
    <property type="match status" value="1"/>
</dbReference>
<feature type="domain" description="Methyltransferase type 11" evidence="4">
    <location>
        <begin position="38"/>
        <end position="130"/>
    </location>
</feature>
<dbReference type="GO" id="GO:0032259">
    <property type="term" value="P:methylation"/>
    <property type="evidence" value="ECO:0007669"/>
    <property type="project" value="UniProtKB-KW"/>
</dbReference>
<keyword evidence="3" id="KW-0808">Transferase</keyword>
<evidence type="ECO:0000259" key="4">
    <source>
        <dbReference type="Pfam" id="PF08241"/>
    </source>
</evidence>
<dbReference type="InterPro" id="IPR051052">
    <property type="entry name" value="Diverse_substrate_MTase"/>
</dbReference>
<proteinExistence type="inferred from homology"/>
<dbReference type="Pfam" id="PF08241">
    <property type="entry name" value="Methyltransf_11"/>
    <property type="match status" value="1"/>
</dbReference>
<dbReference type="Proteomes" id="UP000683575">
    <property type="component" value="Chromosome"/>
</dbReference>
<name>A0A975SYV1_9ACTN</name>
<reference evidence="5" key="1">
    <citation type="submission" date="2021-06" db="EMBL/GenBank/DDBJ databases">
        <title>Complete genome sequence of Nocardioides sp. G188.</title>
        <authorList>
            <person name="Im W.-T."/>
        </authorList>
    </citation>
    <scope>NUCLEOTIDE SEQUENCE</scope>
    <source>
        <strain evidence="5">G188</strain>
    </source>
</reference>
<dbReference type="PANTHER" id="PTHR44942:SF4">
    <property type="entry name" value="METHYLTRANSFERASE TYPE 11 DOMAIN-CONTAINING PROTEIN"/>
    <property type="match status" value="1"/>
</dbReference>
<sequence length="252" mass="26769">MTFDVTADAYARFMGRFSSPLAEQFVDLLGPRPGQRALDVGCGPGALTVPLVGLLGVDAVAAVDPSEPFVASVRERLPGLDVREAAAEHLPFEDDAFDLALAQLVVHFMADPVAGLREMARVTRPGGTVAASVWDHSSGGGPLSAFWEAVKDLDPGALDESRLPGTREGHLAALFAEAGLPDARPGVLSVRVGFTDFEDWWAPYTLGVGPAGAYVARLGPDRREELRARCAQRLPDGPFEIEASAWCVRAHA</sequence>
<evidence type="ECO:0000313" key="6">
    <source>
        <dbReference type="Proteomes" id="UP000683575"/>
    </source>
</evidence>
<organism evidence="5 6">
    <name type="scientific">Nocardioides panacis</name>
    <dbReference type="NCBI Taxonomy" id="2849501"/>
    <lineage>
        <taxon>Bacteria</taxon>
        <taxon>Bacillati</taxon>
        <taxon>Actinomycetota</taxon>
        <taxon>Actinomycetes</taxon>
        <taxon>Propionibacteriales</taxon>
        <taxon>Nocardioidaceae</taxon>
        <taxon>Nocardioides</taxon>
    </lineage>
</organism>
<dbReference type="RefSeq" id="WP_216939861.1">
    <property type="nucleotide sequence ID" value="NZ_CP077062.1"/>
</dbReference>
<protein>
    <submittedName>
        <fullName evidence="5">Class I SAM-dependent methyltransferase</fullName>
    </submittedName>
</protein>